<dbReference type="InterPro" id="IPR027417">
    <property type="entry name" value="P-loop_NTPase"/>
</dbReference>
<proteinExistence type="predicted"/>
<keyword evidence="2" id="KW-1185">Reference proteome</keyword>
<dbReference type="RefSeq" id="WP_406794969.1">
    <property type="nucleotide sequence ID" value="NZ_JBJHZX010000112.1"/>
</dbReference>
<dbReference type="Gene3D" id="3.40.50.300">
    <property type="entry name" value="P-loop containing nucleotide triphosphate hydrolases"/>
    <property type="match status" value="1"/>
</dbReference>
<organism evidence="1 2">
    <name type="scientific">Candidatus Clostridium eludens</name>
    <dbReference type="NCBI Taxonomy" id="3381663"/>
    <lineage>
        <taxon>Bacteria</taxon>
        <taxon>Bacillati</taxon>
        <taxon>Bacillota</taxon>
        <taxon>Clostridia</taxon>
        <taxon>Eubacteriales</taxon>
        <taxon>Clostridiaceae</taxon>
        <taxon>Clostridium</taxon>
    </lineage>
</organism>
<reference evidence="1 2" key="1">
    <citation type="submission" date="2024-11" db="EMBL/GenBank/DDBJ databases">
        <authorList>
            <person name="Heng Y.C."/>
            <person name="Lim A.C.H."/>
            <person name="Lee J.K.Y."/>
            <person name="Kittelmann S."/>
        </authorList>
    </citation>
    <scope>NUCLEOTIDE SEQUENCE [LARGE SCALE GENOMIC DNA]</scope>
    <source>
        <strain evidence="1 2">WILCCON 0269</strain>
    </source>
</reference>
<dbReference type="EMBL" id="JBJHZX010000112">
    <property type="protein sequence ID" value="MFL0198857.1"/>
    <property type="molecule type" value="Genomic_DNA"/>
</dbReference>
<evidence type="ECO:0008006" key="3">
    <source>
        <dbReference type="Google" id="ProtNLM"/>
    </source>
</evidence>
<accession>A0ABW8ST37</accession>
<sequence>MRVFQEIYKNKIEESSIIIILDGLDEIFDIESGIKNLMKLMSKGDIHSLIITSRPHVIEKLSPEKLGISNSHIQELNALEIKSVAEKFNVLLDIDSSNFLLDLSSPLQLLMYLKLKIEGFGEKSITIYNLYIEYITVLTKYFNNNDNESYIYEMLRVLKLVSVEVVRNSNLNKSISINEMFTLMKNEDKDYFSDLIRCGLITSKDNQLSFMHKSFEEFGVAYGLVEGIKLNNETKIRDLSMNSWNSYYIASEGLNENDIDNIIELLNCKASRVRKKLIGVLKYTCYIHYPKVRLKLLKLLMTEKSKKIVRSIYRILVQTECTDVFIELLKFDNIKRLRKEYYLSYFDKSYMIDDVYNYIAKYKFEYAGSRISYWLILLAIQARKTIYYKDFLVEMILSEKFYEQMFIFEKLISHRNECGGIIDELYKRLDSPSRILFLLYLDRQSLSIYSEESMEVIINRLKDLGNLSAKDRRRFNEILVQKHLSKKHKEIFEQIIASFS</sequence>
<evidence type="ECO:0000313" key="2">
    <source>
        <dbReference type="Proteomes" id="UP001623660"/>
    </source>
</evidence>
<evidence type="ECO:0000313" key="1">
    <source>
        <dbReference type="EMBL" id="MFL0198857.1"/>
    </source>
</evidence>
<gene>
    <name evidence="1" type="ORF">ACJDU8_25395</name>
</gene>
<name>A0ABW8ST37_9CLOT</name>
<comment type="caution">
    <text evidence="1">The sequence shown here is derived from an EMBL/GenBank/DDBJ whole genome shotgun (WGS) entry which is preliminary data.</text>
</comment>
<protein>
    <recommendedName>
        <fullName evidence="3">NACHT domain-containing protein</fullName>
    </recommendedName>
</protein>
<dbReference type="Proteomes" id="UP001623660">
    <property type="component" value="Unassembled WGS sequence"/>
</dbReference>